<evidence type="ECO:0000256" key="2">
    <source>
        <dbReference type="ARBA" id="ARBA00022525"/>
    </source>
</evidence>
<organism evidence="3 4">
    <name type="scientific">Arenibacterium halophilum</name>
    <dbReference type="NCBI Taxonomy" id="2583821"/>
    <lineage>
        <taxon>Bacteria</taxon>
        <taxon>Pseudomonadati</taxon>
        <taxon>Pseudomonadota</taxon>
        <taxon>Alphaproteobacteria</taxon>
        <taxon>Rhodobacterales</taxon>
        <taxon>Paracoccaceae</taxon>
        <taxon>Arenibacterium</taxon>
    </lineage>
</organism>
<dbReference type="SUPFAM" id="SSF51120">
    <property type="entry name" value="beta-Roll"/>
    <property type="match status" value="3"/>
</dbReference>
<gene>
    <name evidence="3" type="ORF">FGK64_16710</name>
</gene>
<name>A0ABY2X914_9RHOB</name>
<evidence type="ECO:0000256" key="1">
    <source>
        <dbReference type="ARBA" id="ARBA00004613"/>
    </source>
</evidence>
<dbReference type="PANTHER" id="PTHR38340">
    <property type="entry name" value="S-LAYER PROTEIN"/>
    <property type="match status" value="1"/>
</dbReference>
<dbReference type="InterPro" id="IPR018511">
    <property type="entry name" value="Hemolysin-typ_Ca-bd_CS"/>
</dbReference>
<dbReference type="InterPro" id="IPR011049">
    <property type="entry name" value="Serralysin-like_metalloprot_C"/>
</dbReference>
<protein>
    <submittedName>
        <fullName evidence="3">Calcium-binding protein</fullName>
    </submittedName>
</protein>
<reference evidence="3 4" key="1">
    <citation type="submission" date="2019-05" db="EMBL/GenBank/DDBJ databases">
        <title>Marivita sp. nov. isolated from sea sediment.</title>
        <authorList>
            <person name="Kim W."/>
        </authorList>
    </citation>
    <scope>NUCLEOTIDE SEQUENCE [LARGE SCALE GENOMIC DNA]</scope>
    <source>
        <strain evidence="3 4">CAU 1492</strain>
    </source>
</reference>
<comment type="caution">
    <text evidence="3">The sequence shown here is derived from an EMBL/GenBank/DDBJ whole genome shotgun (WGS) entry which is preliminary data.</text>
</comment>
<keyword evidence="2" id="KW-0964">Secreted</keyword>
<dbReference type="PROSITE" id="PS00330">
    <property type="entry name" value="HEMOLYSIN_CALCIUM"/>
    <property type="match status" value="4"/>
</dbReference>
<accession>A0ABY2X914</accession>
<dbReference type="InterPro" id="IPR001343">
    <property type="entry name" value="Hemolysn_Ca-bd"/>
</dbReference>
<dbReference type="Proteomes" id="UP001191082">
    <property type="component" value="Unassembled WGS sequence"/>
</dbReference>
<dbReference type="Gene3D" id="2.150.10.10">
    <property type="entry name" value="Serralysin-like metalloprotease, C-terminal"/>
    <property type="match status" value="3"/>
</dbReference>
<comment type="subcellular location">
    <subcellularLocation>
        <location evidence="1">Secreted</location>
    </subcellularLocation>
</comment>
<dbReference type="PANTHER" id="PTHR38340:SF1">
    <property type="entry name" value="S-LAYER PROTEIN"/>
    <property type="match status" value="1"/>
</dbReference>
<dbReference type="Pfam" id="PF00353">
    <property type="entry name" value="HemolysinCabind"/>
    <property type="match status" value="2"/>
</dbReference>
<sequence length="359" mass="38111">MTTFAVWSDTVWLDLGWPITGVPTGAPYFGQMIVYGDVPEAMVPGHLTDISDFTVVFGQVEVGNQLLTGSAKVLLHDGSAVWDDGTGSFDTLGGYYIENDPVTAYGTLLIESEVRSDGSFGASRYLNADEHFGTRTADRLAGSEKIDILKGGRGDDTLIGRDGADRLFGGAGDDVLRGGEGSDTLSGGAGDDILRGGDGNDYLRGGAGRDVLFAEQGIDHLQGNAGRDTLINRGTAQAIMEGGRHGDKIVSHGQSDIHGGAGRDRIVLAGIGGDEIHGGTGVDTFVFRPIAWSVPTYVFHDFDAATETLDFTATGLTADSVEFSSQFEQNGIVRVVVDERLYHLTFTNDTEVTLDNFLF</sequence>
<evidence type="ECO:0000313" key="3">
    <source>
        <dbReference type="EMBL" id="TMV11897.1"/>
    </source>
</evidence>
<evidence type="ECO:0000313" key="4">
    <source>
        <dbReference type="Proteomes" id="UP001191082"/>
    </source>
</evidence>
<dbReference type="InterPro" id="IPR050557">
    <property type="entry name" value="RTX_toxin/Mannuronan_C5-epim"/>
</dbReference>
<dbReference type="PRINTS" id="PR00313">
    <property type="entry name" value="CABNDNGRPT"/>
</dbReference>
<dbReference type="RefSeq" id="WP_138864957.1">
    <property type="nucleotide sequence ID" value="NZ_VCPC01000003.1"/>
</dbReference>
<dbReference type="EMBL" id="VCPC01000003">
    <property type="protein sequence ID" value="TMV11897.1"/>
    <property type="molecule type" value="Genomic_DNA"/>
</dbReference>
<proteinExistence type="predicted"/>
<keyword evidence="4" id="KW-1185">Reference proteome</keyword>